<sequence>MNLHDKAHELVRNIRESDAYMRAKNAKQAIEQTPSTLEMVQDFKRRQLQLQAKQMMGQTVTETDLSQLQQQSEVISLNQDARTFLQADRELQVLMMDIQKILTDVMDEVSLFSLEQMYEEMGRSQ</sequence>
<evidence type="ECO:0000313" key="1">
    <source>
        <dbReference type="EMBL" id="MFD1676677.1"/>
    </source>
</evidence>
<dbReference type="EMBL" id="JBHUCX010000074">
    <property type="protein sequence ID" value="MFD1676677.1"/>
    <property type="molecule type" value="Genomic_DNA"/>
</dbReference>
<protein>
    <submittedName>
        <fullName evidence="1">YlbF family regulator</fullName>
    </submittedName>
</protein>
<dbReference type="RefSeq" id="WP_377944584.1">
    <property type="nucleotide sequence ID" value="NZ_JBHUCX010000074.1"/>
</dbReference>
<dbReference type="Gene3D" id="1.20.1500.10">
    <property type="entry name" value="YheA/YmcA-like"/>
    <property type="match status" value="1"/>
</dbReference>
<dbReference type="Proteomes" id="UP001597079">
    <property type="component" value="Unassembled WGS sequence"/>
</dbReference>
<name>A0ABW4JK22_9BACL</name>
<comment type="caution">
    <text evidence="1">The sequence shown here is derived from an EMBL/GenBank/DDBJ whole genome shotgun (WGS) entry which is preliminary data.</text>
</comment>
<dbReference type="InterPro" id="IPR023378">
    <property type="entry name" value="YheA/YmcA-like_dom_sf"/>
</dbReference>
<reference evidence="2" key="1">
    <citation type="journal article" date="2019" name="Int. J. Syst. Evol. Microbiol.">
        <title>The Global Catalogue of Microorganisms (GCM) 10K type strain sequencing project: providing services to taxonomists for standard genome sequencing and annotation.</title>
        <authorList>
            <consortium name="The Broad Institute Genomics Platform"/>
            <consortium name="The Broad Institute Genome Sequencing Center for Infectious Disease"/>
            <person name="Wu L."/>
            <person name="Ma J."/>
        </authorList>
    </citation>
    <scope>NUCLEOTIDE SEQUENCE [LARGE SCALE GENOMIC DNA]</scope>
    <source>
        <strain evidence="2">CGMCC 1.12286</strain>
    </source>
</reference>
<accession>A0ABW4JK22</accession>
<evidence type="ECO:0000313" key="2">
    <source>
        <dbReference type="Proteomes" id="UP001597079"/>
    </source>
</evidence>
<dbReference type="InterPro" id="IPR010368">
    <property type="entry name" value="Com_YlbF"/>
</dbReference>
<keyword evidence="2" id="KW-1185">Reference proteome</keyword>
<organism evidence="1 2">
    <name type="scientific">Alicyclobacillus fodiniaquatilis</name>
    <dbReference type="NCBI Taxonomy" id="1661150"/>
    <lineage>
        <taxon>Bacteria</taxon>
        <taxon>Bacillati</taxon>
        <taxon>Bacillota</taxon>
        <taxon>Bacilli</taxon>
        <taxon>Bacillales</taxon>
        <taxon>Alicyclobacillaceae</taxon>
        <taxon>Alicyclobacillus</taxon>
    </lineage>
</organism>
<gene>
    <name evidence="1" type="ORF">ACFSB2_18550</name>
</gene>
<dbReference type="Pfam" id="PF06133">
    <property type="entry name" value="Com_YlbF"/>
    <property type="match status" value="1"/>
</dbReference>
<proteinExistence type="predicted"/>
<dbReference type="SUPFAM" id="SSF158622">
    <property type="entry name" value="YheA/YmcA-like"/>
    <property type="match status" value="1"/>
</dbReference>